<dbReference type="AlphaFoldDB" id="A0A0F9S4X2"/>
<evidence type="ECO:0000256" key="12">
    <source>
        <dbReference type="ARBA" id="ARBA00023136"/>
    </source>
</evidence>
<evidence type="ECO:0000256" key="13">
    <source>
        <dbReference type="ARBA" id="ARBA00023211"/>
    </source>
</evidence>
<keyword evidence="7" id="KW-0808">Transferase</keyword>
<keyword evidence="13" id="KW-0464">Manganese</keyword>
<dbReference type="UniPathway" id="UPA00378"/>
<feature type="transmembrane region" description="Helical" evidence="14">
    <location>
        <begin position="99"/>
        <end position="118"/>
    </location>
</feature>
<comment type="cofactor">
    <cofactor evidence="2">
        <name>Mg(2+)</name>
        <dbReference type="ChEBI" id="CHEBI:18420"/>
    </cofactor>
</comment>
<proteinExistence type="inferred from homology"/>
<comment type="caution">
    <text evidence="17">The sequence shown here is derived from an EMBL/GenBank/DDBJ whole genome shotgun (WGS) entry which is preliminary data.</text>
</comment>
<evidence type="ECO:0000256" key="7">
    <source>
        <dbReference type="ARBA" id="ARBA00022679"/>
    </source>
</evidence>
<evidence type="ECO:0000256" key="8">
    <source>
        <dbReference type="ARBA" id="ARBA00022692"/>
    </source>
</evidence>
<feature type="transmembrane region" description="Helical" evidence="14">
    <location>
        <begin position="149"/>
        <end position="166"/>
    </location>
</feature>
<keyword evidence="9" id="KW-0479">Metal-binding</keyword>
<feature type="transmembrane region" description="Helical" evidence="14">
    <location>
        <begin position="26"/>
        <end position="44"/>
    </location>
</feature>
<reference evidence="17" key="1">
    <citation type="journal article" date="2015" name="Nature">
        <title>Complex archaea that bridge the gap between prokaryotes and eukaryotes.</title>
        <authorList>
            <person name="Spang A."/>
            <person name="Saw J.H."/>
            <person name="Jorgensen S.L."/>
            <person name="Zaremba-Niedzwiedzka K."/>
            <person name="Martijn J."/>
            <person name="Lind A.E."/>
            <person name="van Eijk R."/>
            <person name="Schleper C."/>
            <person name="Guy L."/>
            <person name="Ettema T.J."/>
        </authorList>
    </citation>
    <scope>NUCLEOTIDE SEQUENCE</scope>
</reference>
<dbReference type="GO" id="GO:0012505">
    <property type="term" value="C:endomembrane system"/>
    <property type="evidence" value="ECO:0007669"/>
    <property type="project" value="UniProtKB-SubCell"/>
</dbReference>
<evidence type="ECO:0000313" key="17">
    <source>
        <dbReference type="EMBL" id="KKN24368.1"/>
    </source>
</evidence>
<feature type="non-terminal residue" evidence="17">
    <location>
        <position position="765"/>
    </location>
</feature>
<dbReference type="InterPro" id="IPR048307">
    <property type="entry name" value="STT3_N"/>
</dbReference>
<evidence type="ECO:0000256" key="10">
    <source>
        <dbReference type="ARBA" id="ARBA00022842"/>
    </source>
</evidence>
<feature type="transmembrane region" description="Helical" evidence="14">
    <location>
        <begin position="464"/>
        <end position="482"/>
    </location>
</feature>
<feature type="transmembrane region" description="Helical" evidence="14">
    <location>
        <begin position="125"/>
        <end position="143"/>
    </location>
</feature>
<evidence type="ECO:0000256" key="4">
    <source>
        <dbReference type="ARBA" id="ARBA00004922"/>
    </source>
</evidence>
<protein>
    <recommendedName>
        <fullName evidence="18">Dolichyl-phosphooligosaccharide-protein glycotransferase</fullName>
    </recommendedName>
</protein>
<dbReference type="GO" id="GO:0004576">
    <property type="term" value="F:oligosaccharyl transferase activity"/>
    <property type="evidence" value="ECO:0007669"/>
    <property type="project" value="InterPro"/>
</dbReference>
<keyword evidence="10" id="KW-0460">Magnesium</keyword>
<dbReference type="EMBL" id="LAZR01002888">
    <property type="protein sequence ID" value="KKN24368.1"/>
    <property type="molecule type" value="Genomic_DNA"/>
</dbReference>
<evidence type="ECO:0000259" key="16">
    <source>
        <dbReference type="Pfam" id="PF21436"/>
    </source>
</evidence>
<dbReference type="PANTHER" id="PTHR13872:SF1">
    <property type="entry name" value="DOLICHYL-DIPHOSPHOOLIGOSACCHARIDE--PROTEIN GLYCOSYLTRANSFERASE SUBUNIT STT3B"/>
    <property type="match status" value="1"/>
</dbReference>
<feature type="domain" description="Oligosaccharyl transferase STT3 N-terminal" evidence="15">
    <location>
        <begin position="34"/>
        <end position="426"/>
    </location>
</feature>
<organism evidence="17">
    <name type="scientific">marine sediment metagenome</name>
    <dbReference type="NCBI Taxonomy" id="412755"/>
    <lineage>
        <taxon>unclassified sequences</taxon>
        <taxon>metagenomes</taxon>
        <taxon>ecological metagenomes</taxon>
    </lineage>
</organism>
<feature type="transmembrane region" description="Helical" evidence="14">
    <location>
        <begin position="423"/>
        <end position="443"/>
    </location>
</feature>
<gene>
    <name evidence="17" type="ORF">LCGC14_0895690</name>
</gene>
<dbReference type="Pfam" id="PF02516">
    <property type="entry name" value="STT3"/>
    <property type="match status" value="1"/>
</dbReference>
<evidence type="ECO:0000256" key="5">
    <source>
        <dbReference type="ARBA" id="ARBA00010810"/>
    </source>
</evidence>
<accession>A0A0F9S4X2</accession>
<feature type="domain" description="STT3/PglB/AglB core" evidence="16">
    <location>
        <begin position="520"/>
        <end position="579"/>
    </location>
</feature>
<evidence type="ECO:0000259" key="15">
    <source>
        <dbReference type="Pfam" id="PF02516"/>
    </source>
</evidence>
<feature type="transmembrane region" description="Helical" evidence="14">
    <location>
        <begin position="244"/>
        <end position="262"/>
    </location>
</feature>
<dbReference type="InterPro" id="IPR003674">
    <property type="entry name" value="Oligo_trans_STT3"/>
</dbReference>
<evidence type="ECO:0000256" key="1">
    <source>
        <dbReference type="ARBA" id="ARBA00001936"/>
    </source>
</evidence>
<feature type="transmembrane region" description="Helical" evidence="14">
    <location>
        <begin position="395"/>
        <end position="417"/>
    </location>
</feature>
<evidence type="ECO:0000256" key="14">
    <source>
        <dbReference type="SAM" id="Phobius"/>
    </source>
</evidence>
<dbReference type="Pfam" id="PF21436">
    <property type="entry name" value="STT3-PglB_core"/>
    <property type="match status" value="1"/>
</dbReference>
<keyword evidence="6" id="KW-0328">Glycosyltransferase</keyword>
<feature type="transmembrane region" description="Helical" evidence="14">
    <location>
        <begin position="368"/>
        <end position="388"/>
    </location>
</feature>
<feature type="transmembrane region" description="Helical" evidence="14">
    <location>
        <begin position="305"/>
        <end position="328"/>
    </location>
</feature>
<dbReference type="GO" id="GO:0016020">
    <property type="term" value="C:membrane"/>
    <property type="evidence" value="ECO:0007669"/>
    <property type="project" value="InterPro"/>
</dbReference>
<comment type="cofactor">
    <cofactor evidence="1">
        <name>Mn(2+)</name>
        <dbReference type="ChEBI" id="CHEBI:29035"/>
    </cofactor>
</comment>
<evidence type="ECO:0008006" key="18">
    <source>
        <dbReference type="Google" id="ProtNLM"/>
    </source>
</evidence>
<evidence type="ECO:0000256" key="11">
    <source>
        <dbReference type="ARBA" id="ARBA00022989"/>
    </source>
</evidence>
<keyword evidence="12 14" id="KW-0472">Membrane</keyword>
<evidence type="ECO:0000256" key="6">
    <source>
        <dbReference type="ARBA" id="ARBA00022676"/>
    </source>
</evidence>
<evidence type="ECO:0000256" key="9">
    <source>
        <dbReference type="ARBA" id="ARBA00022723"/>
    </source>
</evidence>
<dbReference type="GO" id="GO:0046872">
    <property type="term" value="F:metal ion binding"/>
    <property type="evidence" value="ECO:0007669"/>
    <property type="project" value="UniProtKB-KW"/>
</dbReference>
<keyword evidence="8 14" id="KW-0812">Transmembrane</keyword>
<evidence type="ECO:0000256" key="2">
    <source>
        <dbReference type="ARBA" id="ARBA00001946"/>
    </source>
</evidence>
<comment type="similarity">
    <text evidence="5">Belongs to the STT3 family.</text>
</comment>
<dbReference type="InterPro" id="IPR048999">
    <property type="entry name" value="STT3-PglB_core"/>
</dbReference>
<feature type="transmembrane region" description="Helical" evidence="14">
    <location>
        <begin position="274"/>
        <end position="293"/>
    </location>
</feature>
<comment type="pathway">
    <text evidence="4">Protein modification; protein glycosylation.</text>
</comment>
<evidence type="ECO:0000256" key="3">
    <source>
        <dbReference type="ARBA" id="ARBA00004127"/>
    </source>
</evidence>
<name>A0A0F9S4X2_9ZZZZ</name>
<feature type="transmembrane region" description="Helical" evidence="14">
    <location>
        <begin position="178"/>
        <end position="195"/>
    </location>
</feature>
<sequence length="765" mass="86851">MVKIFASLRNFNDRIRTSISIKTRNILFYIAIFLVVMLAIMLRITPILRGPRLIKAFDPWIQWYNAEYLSDHTLFEYFKWRDYKSWYPQGFNRGNLRPGLTFTVVAIHNFLTFIGLNISLYDISFFFPAFMGGLTVLVIYFLGKEVLDRGTGLVAAFFLAFNPGYAQRTMAGFFDNETIGVFATLLAFLFLLKAMRSGKILHGFLGGLALGYLSLSWGGYNFVFLIIPILAIILVFTDKFNHNVLIAYAMVEGVGLLIFSLYTRFNYETLFTDLTLGGIFLFTVILTIFHLIRNKRDEHPSLYQGLINIIKWGFIPAVIFVAFVVWVAPDLIPFGFGTRFQTILNPLFRGEISLIASVAEQMPSPWAVFYYNTLIPLILTPLGIYFCFKRLNAPEVFLILFILFMFYFTGSMIRIILMFAPAVSIVGAYGLVSILKIFGSFLGEKKVGISKKRKRQLKGTIGSSEVIAIFFVVGFLGIAQIVHSTNISIEQLSYSQISPGGVIHDWEESLVWMRSNLQGTDVVVSWWDYGYWLTPIGNVTTVNDNATMNQTRIGLTGMALMQTDEILSAKAFRALKADYVLVYFGLLISGLGGDEGKWPWMVKICNDNYATYKRMGLEEDNWGEDSVFIEDEYQNSSTGKMGAKWFESQLVKLMFSSAPELGFIQPTNPDDIDMQKDIRSTYVNRINSQEVTEGGVWKDYIPDNGLYESKVFIPEYFSNIGLVKLYKIDYTVLDSGFFISDAEVLDNGYATFKLQNTGTKDLLIN</sequence>
<feature type="transmembrane region" description="Helical" evidence="14">
    <location>
        <begin position="215"/>
        <end position="237"/>
    </location>
</feature>
<comment type="subcellular location">
    <subcellularLocation>
        <location evidence="3">Endomembrane system</location>
        <topology evidence="3">Multi-pass membrane protein</topology>
    </subcellularLocation>
</comment>
<keyword evidence="11 14" id="KW-1133">Transmembrane helix</keyword>
<dbReference type="Gene3D" id="3.40.50.12610">
    <property type="match status" value="1"/>
</dbReference>
<dbReference type="PANTHER" id="PTHR13872">
    <property type="entry name" value="DOLICHYL-DIPHOSPHOOLIGOSACCHARIDE--PROTEIN GLYCOSYLTRANSFERASE SUBUNIT"/>
    <property type="match status" value="1"/>
</dbReference>